<dbReference type="OrthoDB" id="10051712at2759"/>
<evidence type="ECO:0000259" key="8">
    <source>
        <dbReference type="PROSITE" id="PS51836"/>
    </source>
</evidence>
<dbReference type="InterPro" id="IPR028085">
    <property type="entry name" value="FNIP_mid_dom"/>
</dbReference>
<evidence type="ECO:0000313" key="10">
    <source>
        <dbReference type="Proteomes" id="UP000093000"/>
    </source>
</evidence>
<feature type="region of interest" description="Disordered" evidence="7">
    <location>
        <begin position="248"/>
        <end position="270"/>
    </location>
</feature>
<dbReference type="PANTHER" id="PTHR21634:SF9">
    <property type="entry name" value="RE13835P"/>
    <property type="match status" value="1"/>
</dbReference>
<evidence type="ECO:0000256" key="5">
    <source>
        <dbReference type="ARBA" id="ARBA00023136"/>
    </source>
</evidence>
<accession>A0A1C7N9G6</accession>
<protein>
    <submittedName>
        <fullName evidence="9">Folliculin-interacting protein 1</fullName>
    </submittedName>
</protein>
<evidence type="ECO:0000256" key="4">
    <source>
        <dbReference type="ARBA" id="ARBA00022490"/>
    </source>
</evidence>
<evidence type="ECO:0000256" key="2">
    <source>
        <dbReference type="ARBA" id="ARBA00004656"/>
    </source>
</evidence>
<comment type="caution">
    <text evidence="9">The sequence shown here is derived from an EMBL/GenBank/DDBJ whole genome shotgun (WGS) entry which is preliminary data.</text>
</comment>
<name>A0A1C7N9G6_9FUNG</name>
<gene>
    <name evidence="9" type="primary">FNIP1</name>
    <name evidence="9" type="ORF">A0J61_06229</name>
</gene>
<feature type="domain" description="UDENN FNIP1/2-type" evidence="8">
    <location>
        <begin position="34"/>
        <end position="849"/>
    </location>
</feature>
<keyword evidence="4" id="KW-0963">Cytoplasm</keyword>
<dbReference type="GO" id="GO:0005737">
    <property type="term" value="C:cytoplasm"/>
    <property type="evidence" value="ECO:0007669"/>
    <property type="project" value="UniProtKB-SubCell"/>
</dbReference>
<dbReference type="InParanoid" id="A0A1C7N9G6"/>
<dbReference type="STRING" id="101091.A0A1C7N9G6"/>
<dbReference type="InterPro" id="IPR026156">
    <property type="entry name" value="FNIP_fam"/>
</dbReference>
<dbReference type="Pfam" id="PF14636">
    <property type="entry name" value="FNIP_N"/>
    <property type="match status" value="1"/>
</dbReference>
<keyword evidence="6" id="KW-0458">Lysosome</keyword>
<evidence type="ECO:0000256" key="6">
    <source>
        <dbReference type="ARBA" id="ARBA00023228"/>
    </source>
</evidence>
<keyword evidence="5" id="KW-0472">Membrane</keyword>
<dbReference type="PANTHER" id="PTHR21634">
    <property type="entry name" value="RE13835P"/>
    <property type="match status" value="1"/>
</dbReference>
<proteinExistence type="inferred from homology"/>
<dbReference type="Pfam" id="PF14637">
    <property type="entry name" value="FNIP_M"/>
    <property type="match status" value="1"/>
</dbReference>
<dbReference type="GO" id="GO:0042030">
    <property type="term" value="F:ATPase inhibitor activity"/>
    <property type="evidence" value="ECO:0007669"/>
    <property type="project" value="TreeGrafter"/>
</dbReference>
<evidence type="ECO:0000256" key="7">
    <source>
        <dbReference type="SAM" id="MobiDB-lite"/>
    </source>
</evidence>
<dbReference type="GO" id="GO:0051087">
    <property type="term" value="F:protein-folding chaperone binding"/>
    <property type="evidence" value="ECO:0007669"/>
    <property type="project" value="TreeGrafter"/>
</dbReference>
<evidence type="ECO:0000313" key="9">
    <source>
        <dbReference type="EMBL" id="OBZ85721.1"/>
    </source>
</evidence>
<dbReference type="PROSITE" id="PS51836">
    <property type="entry name" value="DENN_FNIP12"/>
    <property type="match status" value="1"/>
</dbReference>
<comment type="similarity">
    <text evidence="3">Belongs to the FNIP family.</text>
</comment>
<evidence type="ECO:0000256" key="3">
    <source>
        <dbReference type="ARBA" id="ARBA00007541"/>
    </source>
</evidence>
<evidence type="ECO:0000256" key="1">
    <source>
        <dbReference type="ARBA" id="ARBA00004496"/>
    </source>
</evidence>
<dbReference type="EMBL" id="LUGH01000367">
    <property type="protein sequence ID" value="OBZ85721.1"/>
    <property type="molecule type" value="Genomic_DNA"/>
</dbReference>
<comment type="subcellular location">
    <subcellularLocation>
        <location evidence="1">Cytoplasm</location>
    </subcellularLocation>
    <subcellularLocation>
        <location evidence="2">Lysosome membrane</location>
    </subcellularLocation>
</comment>
<dbReference type="PRINTS" id="PR02073">
    <property type="entry name" value="FOLLICULNIP1"/>
</dbReference>
<keyword evidence="10" id="KW-1185">Reference proteome</keyword>
<sequence length="861" mass="97595">MLQRLFRSKAISRDADDAYSQNLLEPQSWQPSNLELDHLRVLFCQDVGDSNKTILYDSDYYLNDASLHNTQLARSWNGSQVHTTGKGMDIGSFKDTRHDWKPSYLKTMPSLSISDQQKQYARHSHRKLDLTGEMIFGTAPLAYKGMNTKIHYYKRDKSPQIIVSKLFTLNSVYQHHHAQQHLDSPRRRSFSSINSDRSSFMANSSLCEDNVSEQSSDDDHFSISSSIYPPVVGLCQSTKRTRRFSQTNMENGSFSPTPLPTPRLSSHDNPVRLTSRSVKFAVAIVITLEEKNETLYDFIFSHFALIENRLHQLQAVAFRQLYQHFKSHPPPQQLQPRKRSSGIFLSSNAFQNDSVLIDAANHFKQAFYDLYTTPRIQEPLWLNRTTFPHKKPEYDMSLIKELMFLVHQFNNKAHNYFISTLLTGVLMHHLSWVHTVAPPEAENNAGCHHGNYDPLWAQLSDLYGFIGTPSRVTRTLVVGLRPSIVRRILYILSYFIRCNEVFENTETRTKQTNQSIPTSASTESIFSREVLDDAYSEHRFEDKIVKHLTGGIESIAIPPGHSHHSIYPSSSMDSSSLKSSSKWLSDTDERSWSPDPCTILSSSPSSIGGEMPSSIVPTECYYVPMPKSTITHMEPDITAIPISEQETDVKSIIPSHIKVDCLFSKSYGRSLMASYSDTYKSDFVLLGIPTLPPLSVLDADLKSTLEQFTLSDSVYESSCLVIDANNFKCRVLNHKASDVHTADTNKKSNVNGHWQPINMSNLVHTMLTEMKQMFDDHHGDLSCSEQIIDFMEDSLQLIYLHSTILQDVVQESLAQDNQTSILNDPAALVSKLGLSQSDLPLLLNVCGTYDSKIWELHTSSP</sequence>
<dbReference type="AlphaFoldDB" id="A0A1C7N9G6"/>
<dbReference type="InterPro" id="IPR028084">
    <property type="entry name" value="FNIP_N_dom"/>
</dbReference>
<organism evidence="9 10">
    <name type="scientific">Choanephora cucurbitarum</name>
    <dbReference type="NCBI Taxonomy" id="101091"/>
    <lineage>
        <taxon>Eukaryota</taxon>
        <taxon>Fungi</taxon>
        <taxon>Fungi incertae sedis</taxon>
        <taxon>Mucoromycota</taxon>
        <taxon>Mucoromycotina</taxon>
        <taxon>Mucoromycetes</taxon>
        <taxon>Mucorales</taxon>
        <taxon>Mucorineae</taxon>
        <taxon>Choanephoraceae</taxon>
        <taxon>Choanephoroideae</taxon>
        <taxon>Choanephora</taxon>
    </lineage>
</organism>
<dbReference type="Proteomes" id="UP000093000">
    <property type="component" value="Unassembled WGS sequence"/>
</dbReference>
<dbReference type="InterPro" id="IPR037545">
    <property type="entry name" value="DENN_FNIP1/2"/>
</dbReference>
<reference evidence="9 10" key="1">
    <citation type="submission" date="2016-03" db="EMBL/GenBank/DDBJ databases">
        <title>Choanephora cucurbitarum.</title>
        <authorList>
            <person name="Min B."/>
            <person name="Park H."/>
            <person name="Park J.-H."/>
            <person name="Shin H.-D."/>
            <person name="Choi I.-G."/>
        </authorList>
    </citation>
    <scope>NUCLEOTIDE SEQUENCE [LARGE SCALE GENOMIC DNA]</scope>
    <source>
        <strain evidence="9 10">KUS-F28377</strain>
    </source>
</reference>
<dbReference type="InterPro" id="IPR028086">
    <property type="entry name" value="FNIP_C_dom"/>
</dbReference>
<dbReference type="Pfam" id="PF14638">
    <property type="entry name" value="FNIP_C"/>
    <property type="match status" value="1"/>
</dbReference>